<reference evidence="2 3" key="1">
    <citation type="submission" date="2021-06" db="EMBL/GenBank/DDBJ databases">
        <authorList>
            <person name="Palmer J.M."/>
        </authorList>
    </citation>
    <scope>NUCLEOTIDE SEQUENCE [LARGE SCALE GENOMIC DNA]</scope>
    <source>
        <strain evidence="2 3">XC_2019</strain>
        <tissue evidence="2">Muscle</tissue>
    </source>
</reference>
<evidence type="ECO:0000313" key="2">
    <source>
        <dbReference type="EMBL" id="MEQ2217884.1"/>
    </source>
</evidence>
<evidence type="ECO:0000313" key="3">
    <source>
        <dbReference type="Proteomes" id="UP001434883"/>
    </source>
</evidence>
<name>A0ABV0SBK0_9TELE</name>
<dbReference type="Pfam" id="PF25781">
    <property type="entry name" value="TPR_TEX10"/>
    <property type="match status" value="1"/>
</dbReference>
<dbReference type="InterPro" id="IPR057949">
    <property type="entry name" value="TPR_TEX10"/>
</dbReference>
<proteinExistence type="predicted"/>
<sequence length="85" mass="9787">MHVGDLSAEELPQFGQILSMLLQHAPLHNQLLANAVLLQELIQNLTRAVADRFALLLQHHRGSWLFCTPWKYDPQRHVLTPFIQP</sequence>
<protein>
    <recommendedName>
        <fullName evidence="1">TEX10-like TPR repeats domain-containing protein</fullName>
    </recommendedName>
</protein>
<dbReference type="Proteomes" id="UP001434883">
    <property type="component" value="Unassembled WGS sequence"/>
</dbReference>
<comment type="caution">
    <text evidence="2">The sequence shown here is derived from an EMBL/GenBank/DDBJ whole genome shotgun (WGS) entry which is preliminary data.</text>
</comment>
<gene>
    <name evidence="2" type="ORF">XENOCAPTIV_025473</name>
</gene>
<keyword evidence="3" id="KW-1185">Reference proteome</keyword>
<evidence type="ECO:0000259" key="1">
    <source>
        <dbReference type="Pfam" id="PF25781"/>
    </source>
</evidence>
<dbReference type="EMBL" id="JAHRIN010076235">
    <property type="protein sequence ID" value="MEQ2217884.1"/>
    <property type="molecule type" value="Genomic_DNA"/>
</dbReference>
<organism evidence="2 3">
    <name type="scientific">Xenoophorus captivus</name>
    <dbReference type="NCBI Taxonomy" id="1517983"/>
    <lineage>
        <taxon>Eukaryota</taxon>
        <taxon>Metazoa</taxon>
        <taxon>Chordata</taxon>
        <taxon>Craniata</taxon>
        <taxon>Vertebrata</taxon>
        <taxon>Euteleostomi</taxon>
        <taxon>Actinopterygii</taxon>
        <taxon>Neopterygii</taxon>
        <taxon>Teleostei</taxon>
        <taxon>Neoteleostei</taxon>
        <taxon>Acanthomorphata</taxon>
        <taxon>Ovalentaria</taxon>
        <taxon>Atherinomorphae</taxon>
        <taxon>Cyprinodontiformes</taxon>
        <taxon>Goodeidae</taxon>
        <taxon>Xenoophorus</taxon>
    </lineage>
</organism>
<feature type="domain" description="TEX10-like TPR repeats" evidence="1">
    <location>
        <begin position="2"/>
        <end position="50"/>
    </location>
</feature>
<accession>A0ABV0SBK0</accession>